<feature type="chain" id="PRO_5037149599" evidence="1">
    <location>
        <begin position="25"/>
        <end position="82"/>
    </location>
</feature>
<evidence type="ECO:0000313" key="3">
    <source>
        <dbReference type="EMBL" id="WXC76550.1"/>
    </source>
</evidence>
<gene>
    <name evidence="2" type="ORF">HAP48_022295</name>
    <name evidence="3" type="ORF">WDK88_23960</name>
</gene>
<evidence type="ECO:0000313" key="2">
    <source>
        <dbReference type="EMBL" id="NVI45640.1"/>
    </source>
</evidence>
<dbReference type="AlphaFoldDB" id="A0A973W1Y8"/>
<dbReference type="EMBL" id="CP147711">
    <property type="protein sequence ID" value="WXC76550.1"/>
    <property type="molecule type" value="Genomic_DNA"/>
</dbReference>
<evidence type="ECO:0000313" key="4">
    <source>
        <dbReference type="Proteomes" id="UP001432046"/>
    </source>
</evidence>
<organism evidence="2">
    <name type="scientific">Bradyrhizobium septentrionale</name>
    <dbReference type="NCBI Taxonomy" id="1404411"/>
    <lineage>
        <taxon>Bacteria</taxon>
        <taxon>Pseudomonadati</taxon>
        <taxon>Pseudomonadota</taxon>
        <taxon>Alphaproteobacteria</taxon>
        <taxon>Hyphomicrobiales</taxon>
        <taxon>Nitrobacteraceae</taxon>
        <taxon>Bradyrhizobium</taxon>
    </lineage>
</organism>
<dbReference type="EMBL" id="JAAOLE020000001">
    <property type="protein sequence ID" value="NVI45640.1"/>
    <property type="molecule type" value="Genomic_DNA"/>
</dbReference>
<reference evidence="3" key="2">
    <citation type="journal article" date="2021" name="Int. J. Syst. Evol. Microbiol.">
        <title>Bradyrhizobium septentrionale sp. nov. (sv. septentrionale) and Bradyrhizobium quebecense sp. nov. (sv. septentrionale) associated with legumes native to Canada possess rearranged symbiosis genes and numerous insertion sequences.</title>
        <authorList>
            <person name="Bromfield E.S.P."/>
            <person name="Cloutier S."/>
        </authorList>
    </citation>
    <scope>NUCLEOTIDE SEQUENCE</scope>
    <source>
        <strain evidence="3">5S5</strain>
    </source>
</reference>
<keyword evidence="4" id="KW-1185">Reference proteome</keyword>
<protein>
    <submittedName>
        <fullName evidence="2">Uncharacterized protein</fullName>
    </submittedName>
</protein>
<reference evidence="2" key="1">
    <citation type="submission" date="2020-06" db="EMBL/GenBank/DDBJ databases">
        <title>Whole Genome Sequence of Bradyrhizobium sp. Strain 1S1.</title>
        <authorList>
            <person name="Bromfield E.S.P."/>
            <person name="Cloutier S."/>
        </authorList>
    </citation>
    <scope>NUCLEOTIDE SEQUENCE [LARGE SCALE GENOMIC DNA]</scope>
    <source>
        <strain evidence="2">1S1</strain>
    </source>
</reference>
<feature type="signal peptide" evidence="1">
    <location>
        <begin position="1"/>
        <end position="24"/>
    </location>
</feature>
<name>A0A973W1Y8_9BRAD</name>
<sequence>MTKLTYALAAAAALSIAAPTIASAQGVGVYIGGGHGYYGDRYGGPRIVYREHDRGWHRGWYNHHRDYYRDRGFMIRDRDWDD</sequence>
<dbReference type="RefSeq" id="WP_166205111.1">
    <property type="nucleotide sequence ID" value="NZ_CP088285.1"/>
</dbReference>
<proteinExistence type="predicted"/>
<accession>A0A973W1Y8</accession>
<reference evidence="3" key="3">
    <citation type="submission" date="2024-03" db="EMBL/GenBank/DDBJ databases">
        <authorList>
            <person name="Bromfield E.S.P."/>
            <person name="Cloutier S."/>
        </authorList>
    </citation>
    <scope>NUCLEOTIDE SEQUENCE</scope>
    <source>
        <strain evidence="3">5S5</strain>
    </source>
</reference>
<evidence type="ECO:0000256" key="1">
    <source>
        <dbReference type="SAM" id="SignalP"/>
    </source>
</evidence>
<dbReference type="Proteomes" id="UP001432046">
    <property type="component" value="Chromosome"/>
</dbReference>
<keyword evidence="1" id="KW-0732">Signal</keyword>